<evidence type="ECO:0000256" key="1">
    <source>
        <dbReference type="SAM" id="MobiDB-lite"/>
    </source>
</evidence>
<name>A0A8H5KRY4_9HYPO</name>
<gene>
    <name evidence="2" type="ORF">FPCIR_11390</name>
</gene>
<proteinExistence type="predicted"/>
<dbReference type="Proteomes" id="UP000546213">
    <property type="component" value="Unassembled WGS sequence"/>
</dbReference>
<dbReference type="EMBL" id="JAAOAS010000347">
    <property type="protein sequence ID" value="KAF5578847.1"/>
    <property type="molecule type" value="Genomic_DNA"/>
</dbReference>
<accession>A0A8H5KRY4</accession>
<dbReference type="OrthoDB" id="10341988at2759"/>
<protein>
    <submittedName>
        <fullName evidence="2">Uncharacterized protein</fullName>
    </submittedName>
</protein>
<feature type="compositionally biased region" description="Acidic residues" evidence="1">
    <location>
        <begin position="167"/>
        <end position="182"/>
    </location>
</feature>
<reference evidence="2 3" key="1">
    <citation type="submission" date="2020-05" db="EMBL/GenBank/DDBJ databases">
        <title>Identification and distribution of gene clusters putatively required for synthesis of sphingolipid metabolism inhibitors in phylogenetically diverse species of the filamentous fungus Fusarium.</title>
        <authorList>
            <person name="Kim H.-S."/>
            <person name="Busman M."/>
            <person name="Brown D.W."/>
            <person name="Divon H."/>
            <person name="Uhlig S."/>
            <person name="Proctor R.H."/>
        </authorList>
    </citation>
    <scope>NUCLEOTIDE SEQUENCE [LARGE SCALE GENOMIC DNA]</scope>
    <source>
        <strain evidence="2 3">NRRL 36939</strain>
    </source>
</reference>
<comment type="caution">
    <text evidence="2">The sequence shown here is derived from an EMBL/GenBank/DDBJ whole genome shotgun (WGS) entry which is preliminary data.</text>
</comment>
<keyword evidence="3" id="KW-1185">Reference proteome</keyword>
<evidence type="ECO:0000313" key="3">
    <source>
        <dbReference type="Proteomes" id="UP000546213"/>
    </source>
</evidence>
<organism evidence="2 3">
    <name type="scientific">Fusarium pseudocircinatum</name>
    <dbReference type="NCBI Taxonomy" id="56676"/>
    <lineage>
        <taxon>Eukaryota</taxon>
        <taxon>Fungi</taxon>
        <taxon>Dikarya</taxon>
        <taxon>Ascomycota</taxon>
        <taxon>Pezizomycotina</taxon>
        <taxon>Sordariomycetes</taxon>
        <taxon>Hypocreomycetidae</taxon>
        <taxon>Hypocreales</taxon>
        <taxon>Nectriaceae</taxon>
        <taxon>Fusarium</taxon>
        <taxon>Fusarium fujikuroi species complex</taxon>
    </lineage>
</organism>
<dbReference type="AlphaFoldDB" id="A0A8H5KRY4"/>
<feature type="region of interest" description="Disordered" evidence="1">
    <location>
        <begin position="154"/>
        <end position="190"/>
    </location>
</feature>
<evidence type="ECO:0000313" key="2">
    <source>
        <dbReference type="EMBL" id="KAF5578847.1"/>
    </source>
</evidence>
<sequence length="190" mass="21314">MEPDPTAGTPPVARISVGGISLDKPAFEKITKDDMHSAVHNVLRKLHDRVNDMDEGHDPIIKHQGITSSELQHDLKLATVEMVVLDDLVPVVCKLANETTAKVNELSRERNLRDLIEKRKALRESRREEDAFHAKPAAYFLIWNEDAQDLRAMDAEGSRCDGGTFDSDMEEERSDNLDEDVEMGVPSLVK</sequence>